<dbReference type="InterPro" id="IPR027961">
    <property type="entry name" value="DUF4442"/>
</dbReference>
<dbReference type="EMBL" id="WBZJ01000004">
    <property type="protein sequence ID" value="KAB3519251.1"/>
    <property type="molecule type" value="Genomic_DNA"/>
</dbReference>
<dbReference type="CDD" id="cd03440">
    <property type="entry name" value="hot_dog"/>
    <property type="match status" value="1"/>
</dbReference>
<proteinExistence type="predicted"/>
<organism evidence="1 2">
    <name type="scientific">Corynebacterium zhongnanshanii</name>
    <dbReference type="NCBI Taxonomy" id="2768834"/>
    <lineage>
        <taxon>Bacteria</taxon>
        <taxon>Bacillati</taxon>
        <taxon>Actinomycetota</taxon>
        <taxon>Actinomycetes</taxon>
        <taxon>Mycobacteriales</taxon>
        <taxon>Corynebacteriaceae</taxon>
        <taxon>Corynebacterium</taxon>
    </lineage>
</organism>
<dbReference type="Pfam" id="PF14539">
    <property type="entry name" value="DUF4442"/>
    <property type="match status" value="1"/>
</dbReference>
<dbReference type="Gene3D" id="3.10.129.10">
    <property type="entry name" value="Hotdog Thioesterase"/>
    <property type="match status" value="1"/>
</dbReference>
<sequence>MNLRKTISNIATQGIENPQLTRRFLNAWAPLFGSGIRITHVADDWSTARIELKLRPWTQNMHGAAFGGSLFAMTDVMFGTMVMGRMGRDYEAWTRTGEFQYISPGRNGAYLEVEFSDTMLEWVRNTVAEDGYCNVPYTSIVKNKDGSVVGIGQQDLHVRPRKNATRVAAPKHAREPRGLVLESLATAVVWHCFRDQPEILTILMSEQRRIPSPEKQMEHVINAALEKSTKSRNDLLALGIPEEYLQKFER</sequence>
<protein>
    <submittedName>
        <fullName evidence="1">DUF4442 domain-containing protein</fullName>
    </submittedName>
</protein>
<evidence type="ECO:0000313" key="1">
    <source>
        <dbReference type="EMBL" id="KAB3519251.1"/>
    </source>
</evidence>
<dbReference type="InterPro" id="IPR029069">
    <property type="entry name" value="HotDog_dom_sf"/>
</dbReference>
<reference evidence="1 2" key="1">
    <citation type="submission" date="2019-10" db="EMBL/GenBank/DDBJ databases">
        <title>Corynebacterium sp novel species isolated from the respiratory tract of Marmot.</title>
        <authorList>
            <person name="Zhang G."/>
        </authorList>
    </citation>
    <scope>NUCLEOTIDE SEQUENCE [LARGE SCALE GENOMIC DNA]</scope>
    <source>
        <strain evidence="1 2">336</strain>
    </source>
</reference>
<evidence type="ECO:0000313" key="2">
    <source>
        <dbReference type="Proteomes" id="UP000436181"/>
    </source>
</evidence>
<dbReference type="SUPFAM" id="SSF54637">
    <property type="entry name" value="Thioesterase/thiol ester dehydrase-isomerase"/>
    <property type="match status" value="1"/>
</dbReference>
<keyword evidence="2" id="KW-1185">Reference proteome</keyword>
<comment type="caution">
    <text evidence="1">The sequence shown here is derived from an EMBL/GenBank/DDBJ whole genome shotgun (WGS) entry which is preliminary data.</text>
</comment>
<dbReference type="RefSeq" id="WP_151844885.1">
    <property type="nucleotide sequence ID" value="NZ_WBZJ01000004.1"/>
</dbReference>
<accession>A0ABQ6VBX2</accession>
<dbReference type="Proteomes" id="UP000436181">
    <property type="component" value="Unassembled WGS sequence"/>
</dbReference>
<gene>
    <name evidence="1" type="ORF">F8377_09705</name>
</gene>
<name>A0ABQ6VBX2_9CORY</name>